<dbReference type="PROSITE" id="PS00941">
    <property type="entry name" value="CARBOXYLESTERASE_B_2"/>
    <property type="match status" value="1"/>
</dbReference>
<dbReference type="AlphaFoldDB" id="A0AAI8Z621"/>
<dbReference type="InterPro" id="IPR019819">
    <property type="entry name" value="Carboxylesterase_B_CS"/>
</dbReference>
<accession>A0AAI8Z621</accession>
<evidence type="ECO:0000313" key="3">
    <source>
        <dbReference type="EMBL" id="CAK4033375.1"/>
    </source>
</evidence>
<proteinExistence type="predicted"/>
<gene>
    <name evidence="3" type="ORF">LECACI_7A008533</name>
</gene>
<dbReference type="Gene3D" id="3.40.50.1820">
    <property type="entry name" value="alpha/beta hydrolase"/>
    <property type="match status" value="1"/>
</dbReference>
<dbReference type="PANTHER" id="PTHR11559">
    <property type="entry name" value="CARBOXYLESTERASE"/>
    <property type="match status" value="1"/>
</dbReference>
<dbReference type="Proteomes" id="UP001296104">
    <property type="component" value="Unassembled WGS sequence"/>
</dbReference>
<protein>
    <recommendedName>
        <fullName evidence="2">Carboxylesterase type B domain-containing protein</fullName>
    </recommendedName>
</protein>
<evidence type="ECO:0000256" key="1">
    <source>
        <dbReference type="SAM" id="SignalP"/>
    </source>
</evidence>
<dbReference type="SUPFAM" id="SSF53474">
    <property type="entry name" value="alpha/beta-Hydrolases"/>
    <property type="match status" value="1"/>
</dbReference>
<dbReference type="Pfam" id="PF00135">
    <property type="entry name" value="COesterase"/>
    <property type="match status" value="1"/>
</dbReference>
<dbReference type="InterPro" id="IPR050309">
    <property type="entry name" value="Type-B_Carboxylest/Lipase"/>
</dbReference>
<dbReference type="InterPro" id="IPR029058">
    <property type="entry name" value="AB_hydrolase_fold"/>
</dbReference>
<dbReference type="EMBL" id="CAVMBE010000084">
    <property type="protein sequence ID" value="CAK4033375.1"/>
    <property type="molecule type" value="Genomic_DNA"/>
</dbReference>
<reference evidence="3" key="1">
    <citation type="submission" date="2023-11" db="EMBL/GenBank/DDBJ databases">
        <authorList>
            <person name="Alioto T."/>
            <person name="Alioto T."/>
            <person name="Gomez Garrido J."/>
        </authorList>
    </citation>
    <scope>NUCLEOTIDE SEQUENCE</scope>
</reference>
<evidence type="ECO:0000313" key="4">
    <source>
        <dbReference type="Proteomes" id="UP001296104"/>
    </source>
</evidence>
<feature type="signal peptide" evidence="1">
    <location>
        <begin position="1"/>
        <end position="16"/>
    </location>
</feature>
<keyword evidence="1" id="KW-0732">Signal</keyword>
<keyword evidence="4" id="KW-1185">Reference proteome</keyword>
<sequence>MRVLNILSSLVSGVAAVSPLVKLDYASYQGTALPNNVSQWLGIRYASPPTGDLRFAAPVDPKNQTGIQQANKHGPICIGTNQGPPTASMNEDCLFLDVYAPSNATAASKLPVYFFIQGGGFATNGNPNYNGSGLINASEYDMIVVTHNYRVGPWGFLASGEVQRGGSANNGLRDQRKAMQWVKQYISHFGGDPDHVTMGGDSAGGQSVCMQLTAYGGRDDGLFQGAAAESQSFPPLRTVAESQYNYNGLVIRAGCASASDTLACLRGLNATALQAVNVITPFPGAQGNPLYPYGPTLDYDFVSDYTFRAYAQGKFVKVPAIYGDDTNEGTIFAPKNTSTIAQSNTFLQNNFPDLTLAQIKRFNELYPVEGTPSFPDSGRYWRQASNAYGELRYICPGIYLSQVSANQSVPNWNYRWNVIDPTANASGYGVSHTVETNALWGPNVTHGAAPTSYYPGQLNHPIVSVVQGYWTSFIRTFDPNTYRKAGTPTWEVFDTKNFNRRLMYQTNHTLMESIDPGQLLRCEYLWSLALELKQ</sequence>
<organism evidence="3 4">
    <name type="scientific">Lecanosticta acicola</name>
    <dbReference type="NCBI Taxonomy" id="111012"/>
    <lineage>
        <taxon>Eukaryota</taxon>
        <taxon>Fungi</taxon>
        <taxon>Dikarya</taxon>
        <taxon>Ascomycota</taxon>
        <taxon>Pezizomycotina</taxon>
        <taxon>Dothideomycetes</taxon>
        <taxon>Dothideomycetidae</taxon>
        <taxon>Mycosphaerellales</taxon>
        <taxon>Mycosphaerellaceae</taxon>
        <taxon>Lecanosticta</taxon>
    </lineage>
</organism>
<name>A0AAI8Z621_9PEZI</name>
<dbReference type="InterPro" id="IPR002018">
    <property type="entry name" value="CarbesteraseB"/>
</dbReference>
<feature type="chain" id="PRO_5042582476" description="Carboxylesterase type B domain-containing protein" evidence="1">
    <location>
        <begin position="17"/>
        <end position="534"/>
    </location>
</feature>
<evidence type="ECO:0000259" key="2">
    <source>
        <dbReference type="Pfam" id="PF00135"/>
    </source>
</evidence>
<feature type="domain" description="Carboxylesterase type B" evidence="2">
    <location>
        <begin position="19"/>
        <end position="507"/>
    </location>
</feature>
<comment type="caution">
    <text evidence="3">The sequence shown here is derived from an EMBL/GenBank/DDBJ whole genome shotgun (WGS) entry which is preliminary data.</text>
</comment>